<dbReference type="Gene3D" id="4.10.1000.10">
    <property type="entry name" value="Zinc finger, CCCH-type"/>
    <property type="match status" value="1"/>
</dbReference>
<evidence type="ECO:0000313" key="7">
    <source>
        <dbReference type="EMBL" id="KNC84364.1"/>
    </source>
</evidence>
<dbReference type="GeneID" id="25903913"/>
<keyword evidence="1 4" id="KW-0479">Metal-binding</keyword>
<dbReference type="RefSeq" id="XP_014158266.1">
    <property type="nucleotide sequence ID" value="XM_014302791.1"/>
</dbReference>
<keyword evidence="2 4" id="KW-0863">Zinc-finger</keyword>
<dbReference type="InterPro" id="IPR000571">
    <property type="entry name" value="Znf_CCCH"/>
</dbReference>
<dbReference type="InterPro" id="IPR036855">
    <property type="entry name" value="Znf_CCCH_sf"/>
</dbReference>
<feature type="compositionally biased region" description="Polar residues" evidence="5">
    <location>
        <begin position="363"/>
        <end position="384"/>
    </location>
</feature>
<evidence type="ECO:0000256" key="3">
    <source>
        <dbReference type="ARBA" id="ARBA00022833"/>
    </source>
</evidence>
<gene>
    <name evidence="7" type="ORF">SARC_03409</name>
</gene>
<evidence type="ECO:0000256" key="1">
    <source>
        <dbReference type="ARBA" id="ARBA00022723"/>
    </source>
</evidence>
<evidence type="ECO:0000259" key="6">
    <source>
        <dbReference type="PROSITE" id="PS50103"/>
    </source>
</evidence>
<feature type="zinc finger region" description="C3H1-type" evidence="4">
    <location>
        <begin position="501"/>
        <end position="529"/>
    </location>
</feature>
<keyword evidence="3 4" id="KW-0862">Zinc</keyword>
<evidence type="ECO:0000256" key="5">
    <source>
        <dbReference type="SAM" id="MobiDB-lite"/>
    </source>
</evidence>
<feature type="region of interest" description="Disordered" evidence="5">
    <location>
        <begin position="347"/>
        <end position="386"/>
    </location>
</feature>
<feature type="domain" description="C3H1-type" evidence="6">
    <location>
        <begin position="501"/>
        <end position="529"/>
    </location>
</feature>
<name>A0A0L0G5Y7_9EUKA</name>
<evidence type="ECO:0000313" key="8">
    <source>
        <dbReference type="Proteomes" id="UP000054560"/>
    </source>
</evidence>
<dbReference type="SUPFAM" id="SSF90229">
    <property type="entry name" value="CCCH zinc finger"/>
    <property type="match status" value="1"/>
</dbReference>
<sequence>MSAAAEDSLKQATNAVADYCPTINLPVCLSGVDNVESPFLLLQQICSRQKDLMVAPTNFLREAVLYATRDIVDAVVSQLWTSSRSQLKSADPDGDTEVKLVELRAVIPRKVQSTLQCLLLIRWEVENNTELSKKLGEGQKKEGIDQFARQSTLENLLKALELLRQLFDDLTELFALQAQQRAQEPPLSRMSYDGTSTNMNTNVSTTLQNQNGATGMNMNNALHAAALQRAQMQMSGGPGSGENPNYSLFDNIPAFNTFDTPYGMGRDPKSHYSLFADPAAAKHQQTSWMTSNMFPAETRNLFAYQQQQNAEQPVDKFYQRSSAMSIPAMDGRNYNANVGHYQQLRNQSVEHSSPRSSIPMVRSKSTSASPQQFYSSSLPTSAMPTRNGAHGSDVLQSAYEQGEDAFNFDSMAESLLVEGPYDDAHTSDAYYGSSVGSGSLAFSADSSSKPQMISGDSFVSAVRRRESVDTVSPISPQGIPGVFDPMEDADDMTGWVEPPVRYKTAMCKRIIDSSKCRYSKACGFAHSEGEKDNFSRLHLATVKCQFGRKCRNPTCGRAHTPQAQQDAMALYAEAVGSCRLIVGNKS</sequence>
<evidence type="ECO:0000256" key="2">
    <source>
        <dbReference type="ARBA" id="ARBA00022771"/>
    </source>
</evidence>
<dbReference type="GO" id="GO:0008270">
    <property type="term" value="F:zinc ion binding"/>
    <property type="evidence" value="ECO:0007669"/>
    <property type="project" value="UniProtKB-KW"/>
</dbReference>
<dbReference type="EMBL" id="KQ241769">
    <property type="protein sequence ID" value="KNC84364.1"/>
    <property type="molecule type" value="Genomic_DNA"/>
</dbReference>
<dbReference type="AlphaFoldDB" id="A0A0L0G5Y7"/>
<protein>
    <recommendedName>
        <fullName evidence="6">C3H1-type domain-containing protein</fullName>
    </recommendedName>
</protein>
<dbReference type="Proteomes" id="UP000054560">
    <property type="component" value="Unassembled WGS sequence"/>
</dbReference>
<proteinExistence type="predicted"/>
<keyword evidence="8" id="KW-1185">Reference proteome</keyword>
<feature type="compositionally biased region" description="Polar residues" evidence="5">
    <location>
        <begin position="347"/>
        <end position="356"/>
    </location>
</feature>
<evidence type="ECO:0000256" key="4">
    <source>
        <dbReference type="PROSITE-ProRule" id="PRU00723"/>
    </source>
</evidence>
<reference evidence="7 8" key="1">
    <citation type="submission" date="2011-02" db="EMBL/GenBank/DDBJ databases">
        <title>The Genome Sequence of Sphaeroforma arctica JP610.</title>
        <authorList>
            <consortium name="The Broad Institute Genome Sequencing Platform"/>
            <person name="Russ C."/>
            <person name="Cuomo C."/>
            <person name="Young S.K."/>
            <person name="Zeng Q."/>
            <person name="Gargeya S."/>
            <person name="Alvarado L."/>
            <person name="Berlin A."/>
            <person name="Chapman S.B."/>
            <person name="Chen Z."/>
            <person name="Freedman E."/>
            <person name="Gellesch M."/>
            <person name="Goldberg J."/>
            <person name="Griggs A."/>
            <person name="Gujja S."/>
            <person name="Heilman E."/>
            <person name="Heiman D."/>
            <person name="Howarth C."/>
            <person name="Mehta T."/>
            <person name="Neiman D."/>
            <person name="Pearson M."/>
            <person name="Roberts A."/>
            <person name="Saif S."/>
            <person name="Shea T."/>
            <person name="Shenoy N."/>
            <person name="Sisk P."/>
            <person name="Stolte C."/>
            <person name="Sykes S."/>
            <person name="White J."/>
            <person name="Yandava C."/>
            <person name="Burger G."/>
            <person name="Gray M.W."/>
            <person name="Holland P.W.H."/>
            <person name="King N."/>
            <person name="Lang F.B.F."/>
            <person name="Roger A.J."/>
            <person name="Ruiz-Trillo I."/>
            <person name="Haas B."/>
            <person name="Nusbaum C."/>
            <person name="Birren B."/>
        </authorList>
    </citation>
    <scope>NUCLEOTIDE SEQUENCE [LARGE SCALE GENOMIC DNA]</scope>
    <source>
        <strain evidence="7 8">JP610</strain>
    </source>
</reference>
<dbReference type="PROSITE" id="PS50103">
    <property type="entry name" value="ZF_C3H1"/>
    <property type="match status" value="1"/>
</dbReference>
<accession>A0A0L0G5Y7</accession>
<organism evidence="7 8">
    <name type="scientific">Sphaeroforma arctica JP610</name>
    <dbReference type="NCBI Taxonomy" id="667725"/>
    <lineage>
        <taxon>Eukaryota</taxon>
        <taxon>Ichthyosporea</taxon>
        <taxon>Ichthyophonida</taxon>
        <taxon>Sphaeroforma</taxon>
    </lineage>
</organism>